<evidence type="ECO:0000313" key="3">
    <source>
        <dbReference type="Proteomes" id="UP000233837"/>
    </source>
</evidence>
<feature type="compositionally biased region" description="Low complexity" evidence="1">
    <location>
        <begin position="156"/>
        <end position="172"/>
    </location>
</feature>
<reference evidence="2 3" key="1">
    <citation type="journal article" date="2016" name="Sci. Rep.">
        <title>The Dendrobium catenatum Lindl. genome sequence provides insights into polysaccharide synthase, floral development and adaptive evolution.</title>
        <authorList>
            <person name="Zhang G.Q."/>
            <person name="Xu Q."/>
            <person name="Bian C."/>
            <person name="Tsai W.C."/>
            <person name="Yeh C.M."/>
            <person name="Liu K.W."/>
            <person name="Yoshida K."/>
            <person name="Zhang L.S."/>
            <person name="Chang S.B."/>
            <person name="Chen F."/>
            <person name="Shi Y."/>
            <person name="Su Y.Y."/>
            <person name="Zhang Y.Q."/>
            <person name="Chen L.J."/>
            <person name="Yin Y."/>
            <person name="Lin M."/>
            <person name="Huang H."/>
            <person name="Deng H."/>
            <person name="Wang Z.W."/>
            <person name="Zhu S.L."/>
            <person name="Zhao X."/>
            <person name="Deng C."/>
            <person name="Niu S.C."/>
            <person name="Huang J."/>
            <person name="Wang M."/>
            <person name="Liu G.H."/>
            <person name="Yang H.J."/>
            <person name="Xiao X.J."/>
            <person name="Hsiao Y.Y."/>
            <person name="Wu W.L."/>
            <person name="Chen Y.Y."/>
            <person name="Mitsuda N."/>
            <person name="Ohme-Takagi M."/>
            <person name="Luo Y.B."/>
            <person name="Van de Peer Y."/>
            <person name="Liu Z.J."/>
        </authorList>
    </citation>
    <scope>NUCLEOTIDE SEQUENCE [LARGE SCALE GENOMIC DNA]</scope>
    <source>
        <tissue evidence="2">The whole plant</tissue>
    </source>
</reference>
<name>A0A2I0WE92_9ASPA</name>
<dbReference type="AlphaFoldDB" id="A0A2I0WE92"/>
<organism evidence="2 3">
    <name type="scientific">Dendrobium catenatum</name>
    <dbReference type="NCBI Taxonomy" id="906689"/>
    <lineage>
        <taxon>Eukaryota</taxon>
        <taxon>Viridiplantae</taxon>
        <taxon>Streptophyta</taxon>
        <taxon>Embryophyta</taxon>
        <taxon>Tracheophyta</taxon>
        <taxon>Spermatophyta</taxon>
        <taxon>Magnoliopsida</taxon>
        <taxon>Liliopsida</taxon>
        <taxon>Asparagales</taxon>
        <taxon>Orchidaceae</taxon>
        <taxon>Epidendroideae</taxon>
        <taxon>Malaxideae</taxon>
        <taxon>Dendrobiinae</taxon>
        <taxon>Dendrobium</taxon>
    </lineage>
</organism>
<feature type="region of interest" description="Disordered" evidence="1">
    <location>
        <begin position="92"/>
        <end position="208"/>
    </location>
</feature>
<accession>A0A2I0WE92</accession>
<evidence type="ECO:0000313" key="2">
    <source>
        <dbReference type="EMBL" id="PKU73977.1"/>
    </source>
</evidence>
<proteinExistence type="predicted"/>
<dbReference type="STRING" id="906689.A0A2I0WE92"/>
<dbReference type="PANTHER" id="PTHR38371">
    <property type="entry name" value="RHO GTPASE-ACTIVATING PROTEIN"/>
    <property type="match status" value="1"/>
</dbReference>
<dbReference type="PANTHER" id="PTHR38371:SF1">
    <property type="entry name" value="RHO GTPASE-ACTIVATING PROTEIN"/>
    <property type="match status" value="1"/>
</dbReference>
<keyword evidence="3" id="KW-1185">Reference proteome</keyword>
<dbReference type="EMBL" id="KZ502704">
    <property type="protein sequence ID" value="PKU73977.1"/>
    <property type="molecule type" value="Genomic_DNA"/>
</dbReference>
<evidence type="ECO:0000256" key="1">
    <source>
        <dbReference type="SAM" id="MobiDB-lite"/>
    </source>
</evidence>
<dbReference type="Proteomes" id="UP000233837">
    <property type="component" value="Unassembled WGS sequence"/>
</dbReference>
<reference evidence="2 3" key="2">
    <citation type="journal article" date="2017" name="Nature">
        <title>The Apostasia genome and the evolution of orchids.</title>
        <authorList>
            <person name="Zhang G.Q."/>
            <person name="Liu K.W."/>
            <person name="Li Z."/>
            <person name="Lohaus R."/>
            <person name="Hsiao Y.Y."/>
            <person name="Niu S.C."/>
            <person name="Wang J.Y."/>
            <person name="Lin Y.C."/>
            <person name="Xu Q."/>
            <person name="Chen L.J."/>
            <person name="Yoshida K."/>
            <person name="Fujiwara S."/>
            <person name="Wang Z.W."/>
            <person name="Zhang Y.Q."/>
            <person name="Mitsuda N."/>
            <person name="Wang M."/>
            <person name="Liu G.H."/>
            <person name="Pecoraro L."/>
            <person name="Huang H.X."/>
            <person name="Xiao X.J."/>
            <person name="Lin M."/>
            <person name="Wu X.Y."/>
            <person name="Wu W.L."/>
            <person name="Chen Y.Y."/>
            <person name="Chang S.B."/>
            <person name="Sakamoto S."/>
            <person name="Ohme-Takagi M."/>
            <person name="Yagi M."/>
            <person name="Zeng S.J."/>
            <person name="Shen C.Y."/>
            <person name="Yeh C.M."/>
            <person name="Luo Y.B."/>
            <person name="Tsai W.C."/>
            <person name="Van de Peer Y."/>
            <person name="Liu Z.J."/>
        </authorList>
    </citation>
    <scope>NUCLEOTIDE SEQUENCE [LARGE SCALE GENOMIC DNA]</scope>
    <source>
        <tissue evidence="2">The whole plant</tissue>
    </source>
</reference>
<protein>
    <submittedName>
        <fullName evidence="2">Uncharacterized protein</fullName>
    </submittedName>
</protein>
<sequence length="574" mass="63994">MVKEARFMQHLTRIKPAQSGAFPSPPRPSRPPIFWRKSSKNFTAGIKSQFKEALFSIDLSSNVCALMEDFSVPSFSLGLDIDIDIDIADLPTEGEEEEEEAGHPGLQSCPDQRQEEEESVRKSSIQKWEEIGGQETLGEAQEEEPPPRVLKRLRRGPPSSSPAAACISRPSADGGDLTHESPPLYDDIEEFSSPDKHPKRCSADDYPSTQSHITCSNAKFSLLHRGFLKDNSECKHRASKVPASGCFSTLTSLDARNDKVTFPRLTISPIRKINLIDSDSDDSSNSKDKCRKNEVTGVSLKKGKHFHEACAAWEAKKSFLASKCQKESFWKDFSPNKNSKLETPALDEFCKEYFRSIGDQNVNHIKGEIKSSCFGSSSGFDTHDLIDGSDVLNSPNNINGEVDRNWDLSSPQPPAYQYFYHTDPRIQTLVRQRLPHFVLLGTKNNTEAQQFGAESLDYIRQFSPTLAGGKAHIATEKLSRSNSSKKQNKKSCSVIEASDAAGSWVNPRFKATVPKDAGKRRVSADVRQSGHWFTEQDGRKVYVSKDGEKSTGRTAYAKYKKVSFEVAVKFFIAY</sequence>
<gene>
    <name evidence="2" type="ORF">MA16_Dca022720</name>
</gene>